<gene>
    <name evidence="1" type="ORF">F6X38_20705</name>
</gene>
<dbReference type="AlphaFoldDB" id="A0A7V7TY66"/>
<dbReference type="EMBL" id="VZDO01000021">
    <property type="protein sequence ID" value="KAB0676723.1"/>
    <property type="molecule type" value="Genomic_DNA"/>
</dbReference>
<dbReference type="Proteomes" id="UP000432089">
    <property type="component" value="Unassembled WGS sequence"/>
</dbReference>
<name>A0A7V7TY66_9HYPH</name>
<organism evidence="1 2">
    <name type="scientific">Plantimonas leprariae</name>
    <dbReference type="NCBI Taxonomy" id="2615207"/>
    <lineage>
        <taxon>Bacteria</taxon>
        <taxon>Pseudomonadati</taxon>
        <taxon>Pseudomonadota</taxon>
        <taxon>Alphaproteobacteria</taxon>
        <taxon>Hyphomicrobiales</taxon>
        <taxon>Aurantimonadaceae</taxon>
        <taxon>Plantimonas</taxon>
    </lineage>
</organism>
<protein>
    <recommendedName>
        <fullName evidence="3">N-acetyltransferase domain-containing protein</fullName>
    </recommendedName>
</protein>
<evidence type="ECO:0000313" key="2">
    <source>
        <dbReference type="Proteomes" id="UP000432089"/>
    </source>
</evidence>
<accession>A0A7V7TY66</accession>
<reference evidence="1 2" key="1">
    <citation type="submission" date="2019-09" db="EMBL/GenBank/DDBJ databases">
        <title>YIM 132180 draft genome.</title>
        <authorList>
            <person name="Zhang K."/>
        </authorList>
    </citation>
    <scope>NUCLEOTIDE SEQUENCE [LARGE SCALE GENOMIC DNA]</scope>
    <source>
        <strain evidence="1 2">YIM 132180</strain>
    </source>
</reference>
<keyword evidence="2" id="KW-1185">Reference proteome</keyword>
<sequence length="151" mass="17659">MEDRLATRNDISAVLRNASERTRGEMKVADVTHRDVMLEFRAAMKRREIRSLIHEGEAVALLAWDRGAFEDGVEYLSTSFIGIEKFFQPNVPSVRFGGRLLRRLQRQAGNIMIVSQCYSDHPKVQRWYELMGYEMYDQDETSKSFVLHRRT</sequence>
<proteinExistence type="predicted"/>
<evidence type="ECO:0008006" key="3">
    <source>
        <dbReference type="Google" id="ProtNLM"/>
    </source>
</evidence>
<comment type="caution">
    <text evidence="1">The sequence shown here is derived from an EMBL/GenBank/DDBJ whole genome shotgun (WGS) entry which is preliminary data.</text>
</comment>
<dbReference type="RefSeq" id="WP_150973127.1">
    <property type="nucleotide sequence ID" value="NZ_VZDO01000021.1"/>
</dbReference>
<evidence type="ECO:0000313" key="1">
    <source>
        <dbReference type="EMBL" id="KAB0676723.1"/>
    </source>
</evidence>